<comment type="caution">
    <text evidence="3">The sequence shown here is derived from an EMBL/GenBank/DDBJ whole genome shotgun (WGS) entry which is preliminary data.</text>
</comment>
<proteinExistence type="predicted"/>
<reference evidence="3" key="1">
    <citation type="submission" date="2023-06" db="EMBL/GenBank/DDBJ databases">
        <title>Cytophagales bacterium Strain LB-30, isolated from soil.</title>
        <authorList>
            <person name="Liu B."/>
        </authorList>
    </citation>
    <scope>NUCLEOTIDE SEQUENCE</scope>
    <source>
        <strain evidence="3">LB-30</strain>
    </source>
</reference>
<evidence type="ECO:0000313" key="4">
    <source>
        <dbReference type="Proteomes" id="UP001168552"/>
    </source>
</evidence>
<sequence length="248" mass="28722">MHTLNFWHKLHIYRKEVIVLALLCSSFLPARAQLSQEINLPNHDNRRIHYGAVFGLHSRSYNIRYSEAFVSDPSLNTLHSITPLKTTGLSAGFIFNFRFADNLDVKLNAQVGIYEYQVQYRYFDGANEIVDTQLQEPVNAEFPMLVKYKSQRRKNFRMYLVAGINPSIEASARNKREGVEEILLTKGINLSAEYGFGMDFYYPYFKFSPEIRFSNGLLNIIDQQNNKYSIGIERMVTNSVTLYFHFAG</sequence>
<dbReference type="EMBL" id="JAUHJS010000009">
    <property type="protein sequence ID" value="MDN4166938.1"/>
    <property type="molecule type" value="Genomic_DNA"/>
</dbReference>
<evidence type="ECO:0000256" key="1">
    <source>
        <dbReference type="SAM" id="SignalP"/>
    </source>
</evidence>
<keyword evidence="4" id="KW-1185">Reference proteome</keyword>
<dbReference type="InterPro" id="IPR025665">
    <property type="entry name" value="Beta-barrel_OMP_2"/>
</dbReference>
<dbReference type="Proteomes" id="UP001168552">
    <property type="component" value="Unassembled WGS sequence"/>
</dbReference>
<feature type="chain" id="PRO_5047138612" evidence="1">
    <location>
        <begin position="33"/>
        <end position="248"/>
    </location>
</feature>
<dbReference type="Pfam" id="PF13568">
    <property type="entry name" value="OMP_b-brl_2"/>
    <property type="match status" value="1"/>
</dbReference>
<feature type="signal peptide" evidence="1">
    <location>
        <begin position="1"/>
        <end position="32"/>
    </location>
</feature>
<dbReference type="RefSeq" id="WP_320005477.1">
    <property type="nucleotide sequence ID" value="NZ_JAUHJS010000009.1"/>
</dbReference>
<feature type="domain" description="Outer membrane protein beta-barrel" evidence="2">
    <location>
        <begin position="41"/>
        <end position="221"/>
    </location>
</feature>
<evidence type="ECO:0000259" key="2">
    <source>
        <dbReference type="Pfam" id="PF13568"/>
    </source>
</evidence>
<organism evidence="3 4">
    <name type="scientific">Shiella aurantiaca</name>
    <dbReference type="NCBI Taxonomy" id="3058365"/>
    <lineage>
        <taxon>Bacteria</taxon>
        <taxon>Pseudomonadati</taxon>
        <taxon>Bacteroidota</taxon>
        <taxon>Cytophagia</taxon>
        <taxon>Cytophagales</taxon>
        <taxon>Shiellaceae</taxon>
        <taxon>Shiella</taxon>
    </lineage>
</organism>
<evidence type="ECO:0000313" key="3">
    <source>
        <dbReference type="EMBL" id="MDN4166938.1"/>
    </source>
</evidence>
<gene>
    <name evidence="3" type="ORF">QWY31_15610</name>
</gene>
<keyword evidence="1" id="KW-0732">Signal</keyword>
<protein>
    <submittedName>
        <fullName evidence="3">Porin family protein</fullName>
    </submittedName>
</protein>
<name>A0ABT8F9H6_9BACT</name>
<accession>A0ABT8F9H6</accession>